<dbReference type="AlphaFoldDB" id="A0AA39T404"/>
<evidence type="ECO:0000313" key="8">
    <source>
        <dbReference type="Proteomes" id="UP001175211"/>
    </source>
</evidence>
<dbReference type="RefSeq" id="XP_060334467.1">
    <property type="nucleotide sequence ID" value="XM_060466082.1"/>
</dbReference>
<keyword evidence="3 6" id="KW-0812">Transmembrane</keyword>
<comment type="similarity">
    <text evidence="2">Belongs to the UPF0057 (PMP3) family.</text>
</comment>
<dbReference type="Pfam" id="PF01679">
    <property type="entry name" value="Pmp3"/>
    <property type="match status" value="1"/>
</dbReference>
<dbReference type="PANTHER" id="PTHR21659">
    <property type="entry name" value="HYDROPHOBIC PROTEIN RCI2 LOW TEMPERATURE AND SALT RESPONSIVE PROTEIN LTI6 -RELATED"/>
    <property type="match status" value="1"/>
</dbReference>
<keyword evidence="8" id="KW-1185">Reference proteome</keyword>
<protein>
    <submittedName>
        <fullName evidence="7">Plasma membrane proteolipid 3</fullName>
    </submittedName>
</protein>
<evidence type="ECO:0000256" key="4">
    <source>
        <dbReference type="ARBA" id="ARBA00022989"/>
    </source>
</evidence>
<evidence type="ECO:0000313" key="7">
    <source>
        <dbReference type="EMBL" id="KAK0463001.1"/>
    </source>
</evidence>
<evidence type="ECO:0000256" key="3">
    <source>
        <dbReference type="ARBA" id="ARBA00022692"/>
    </source>
</evidence>
<keyword evidence="4 6" id="KW-1133">Transmembrane helix</keyword>
<dbReference type="GO" id="GO:0016020">
    <property type="term" value="C:membrane"/>
    <property type="evidence" value="ECO:0007669"/>
    <property type="project" value="UniProtKB-SubCell"/>
</dbReference>
<accession>A0AA39T404</accession>
<feature type="transmembrane region" description="Helical" evidence="6">
    <location>
        <begin position="9"/>
        <end position="27"/>
    </location>
</feature>
<dbReference type="GeneID" id="85349630"/>
<organism evidence="7 8">
    <name type="scientific">Armillaria tabescens</name>
    <name type="common">Ringless honey mushroom</name>
    <name type="synonym">Agaricus tabescens</name>
    <dbReference type="NCBI Taxonomy" id="1929756"/>
    <lineage>
        <taxon>Eukaryota</taxon>
        <taxon>Fungi</taxon>
        <taxon>Dikarya</taxon>
        <taxon>Basidiomycota</taxon>
        <taxon>Agaricomycotina</taxon>
        <taxon>Agaricomycetes</taxon>
        <taxon>Agaricomycetidae</taxon>
        <taxon>Agaricales</taxon>
        <taxon>Marasmiineae</taxon>
        <taxon>Physalacriaceae</taxon>
        <taxon>Desarmillaria</taxon>
    </lineage>
</organism>
<comment type="subcellular location">
    <subcellularLocation>
        <location evidence="1">Membrane</location>
    </subcellularLocation>
</comment>
<dbReference type="EMBL" id="JAUEPS010000008">
    <property type="protein sequence ID" value="KAK0463001.1"/>
    <property type="molecule type" value="Genomic_DNA"/>
</dbReference>
<evidence type="ECO:0000256" key="2">
    <source>
        <dbReference type="ARBA" id="ARBA00009530"/>
    </source>
</evidence>
<name>A0AA39T404_ARMTA</name>
<evidence type="ECO:0000256" key="5">
    <source>
        <dbReference type="ARBA" id="ARBA00023136"/>
    </source>
</evidence>
<keyword evidence="5 6" id="KW-0472">Membrane</keyword>
<reference evidence="7" key="1">
    <citation type="submission" date="2023-06" db="EMBL/GenBank/DDBJ databases">
        <authorList>
            <consortium name="Lawrence Berkeley National Laboratory"/>
            <person name="Ahrendt S."/>
            <person name="Sahu N."/>
            <person name="Indic B."/>
            <person name="Wong-Bajracharya J."/>
            <person name="Merenyi Z."/>
            <person name="Ke H.-M."/>
            <person name="Monk M."/>
            <person name="Kocsube S."/>
            <person name="Drula E."/>
            <person name="Lipzen A."/>
            <person name="Balint B."/>
            <person name="Henrissat B."/>
            <person name="Andreopoulos B."/>
            <person name="Martin F.M."/>
            <person name="Harder C.B."/>
            <person name="Rigling D."/>
            <person name="Ford K.L."/>
            <person name="Foster G.D."/>
            <person name="Pangilinan J."/>
            <person name="Papanicolaou A."/>
            <person name="Barry K."/>
            <person name="LaButti K."/>
            <person name="Viragh M."/>
            <person name="Koriabine M."/>
            <person name="Yan M."/>
            <person name="Riley R."/>
            <person name="Champramary S."/>
            <person name="Plett K.L."/>
            <person name="Tsai I.J."/>
            <person name="Slot J."/>
            <person name="Sipos G."/>
            <person name="Plett J."/>
            <person name="Nagy L.G."/>
            <person name="Grigoriev I.V."/>
        </authorList>
    </citation>
    <scope>NUCLEOTIDE SEQUENCE</scope>
    <source>
        <strain evidence="7">CCBAS 213</strain>
    </source>
</reference>
<evidence type="ECO:0000256" key="6">
    <source>
        <dbReference type="SAM" id="Phobius"/>
    </source>
</evidence>
<dbReference type="InterPro" id="IPR000612">
    <property type="entry name" value="PMP3"/>
</dbReference>
<evidence type="ECO:0000256" key="1">
    <source>
        <dbReference type="ARBA" id="ARBA00004370"/>
    </source>
</evidence>
<comment type="caution">
    <text evidence="7">The sequence shown here is derived from an EMBL/GenBank/DDBJ whole genome shotgun (WGS) entry which is preliminary data.</text>
</comment>
<proteinExistence type="inferred from homology"/>
<dbReference type="PANTHER" id="PTHR21659:SF42">
    <property type="entry name" value="UPF0057 MEMBRANE PROTEIN ZK632.10-RELATED"/>
    <property type="match status" value="1"/>
</dbReference>
<sequence length="63" mass="7356">MASVTTEDVLIIMFSILLPPIAVILMKRPLADVLINIILTLFFWIGGVIHALYLLYQRRRSWW</sequence>
<dbReference type="Proteomes" id="UP001175211">
    <property type="component" value="Unassembled WGS sequence"/>
</dbReference>
<feature type="transmembrane region" description="Helical" evidence="6">
    <location>
        <begin position="33"/>
        <end position="56"/>
    </location>
</feature>
<gene>
    <name evidence="7" type="ORF">EV420DRAFT_1149181</name>
</gene>